<dbReference type="Gene3D" id="3.50.50.60">
    <property type="entry name" value="FAD/NAD(P)-binding domain"/>
    <property type="match status" value="1"/>
</dbReference>
<dbReference type="SUPFAM" id="SSF51905">
    <property type="entry name" value="FAD/NAD(P)-binding domain"/>
    <property type="match status" value="1"/>
</dbReference>
<evidence type="ECO:0000259" key="2">
    <source>
        <dbReference type="Pfam" id="PF13454"/>
    </source>
</evidence>
<accession>A0ABS7K0J2</accession>
<dbReference type="EMBL" id="JACWFH010000006">
    <property type="protein sequence ID" value="MBY0095762.1"/>
    <property type="molecule type" value="Genomic_DNA"/>
</dbReference>
<reference evidence="3 4" key="1">
    <citation type="submission" date="2020-07" db="EMBL/GenBank/DDBJ databases">
        <title>Fungal Genomes of the International Space Station.</title>
        <authorList>
            <person name="Seuylemezian A."/>
            <person name="Singh N.K."/>
            <person name="Wood J."/>
            <person name="Venkateswaran K."/>
        </authorList>
    </citation>
    <scope>NUCLEOTIDE SEQUENCE [LARGE SCALE GENOMIC DNA]</scope>
    <source>
        <strain evidence="3 4">PL-B2</strain>
    </source>
</reference>
<dbReference type="Proteomes" id="UP000769780">
    <property type="component" value="Unassembled WGS sequence"/>
</dbReference>
<dbReference type="PRINTS" id="PR00368">
    <property type="entry name" value="FADPNR"/>
</dbReference>
<protein>
    <submittedName>
        <fullName evidence="3">NAD(P)/FAD-dependent oxidoreductase</fullName>
    </submittedName>
</protein>
<dbReference type="RefSeq" id="WP_221871031.1">
    <property type="nucleotide sequence ID" value="NZ_JACWFH010000006.1"/>
</dbReference>
<evidence type="ECO:0000313" key="4">
    <source>
        <dbReference type="Proteomes" id="UP000769780"/>
    </source>
</evidence>
<comment type="caution">
    <text evidence="3">The sequence shown here is derived from an EMBL/GenBank/DDBJ whole genome shotgun (WGS) entry which is preliminary data.</text>
</comment>
<dbReference type="PRINTS" id="PR00411">
    <property type="entry name" value="PNDRDTASEI"/>
</dbReference>
<dbReference type="Pfam" id="PF13454">
    <property type="entry name" value="NAD_binding_9"/>
    <property type="match status" value="1"/>
</dbReference>
<feature type="domain" description="FAD-dependent urate hydroxylase HpyO/Asp monooxygenase CreE-like FAD/NAD(P)-binding" evidence="2">
    <location>
        <begin position="40"/>
        <end position="185"/>
    </location>
</feature>
<keyword evidence="1" id="KW-0560">Oxidoreductase</keyword>
<gene>
    <name evidence="3" type="ORF">H0185_02870</name>
</gene>
<dbReference type="PANTHER" id="PTHR43539">
    <property type="entry name" value="FLAVIN-BINDING MONOOXYGENASE-LIKE PROTEIN (AFU_ORTHOLOGUE AFUA_4G09220)"/>
    <property type="match status" value="1"/>
</dbReference>
<evidence type="ECO:0000313" key="3">
    <source>
        <dbReference type="EMBL" id="MBY0095762.1"/>
    </source>
</evidence>
<dbReference type="InterPro" id="IPR036188">
    <property type="entry name" value="FAD/NAD-bd_sf"/>
</dbReference>
<dbReference type="PANTHER" id="PTHR43539:SF91">
    <property type="entry name" value="FAD-DEPENDENT URATE HYDROXYLASE"/>
    <property type="match status" value="1"/>
</dbReference>
<dbReference type="InterPro" id="IPR038732">
    <property type="entry name" value="HpyO/CreE_NAD-binding"/>
</dbReference>
<keyword evidence="4" id="KW-1185">Reference proteome</keyword>
<sequence length="486" mass="54972">MSLEELKERVKNDLSYLNFRTAEDWLQPLKHSEGHVYDVVIVGGGQSGLAAAFALLRERISNILILDENPEGYEGPWETYARMVTLRTPKHLTSIDLGVPSLTFRSWWEAQVGPEGWEKVDKIPRSDWMAYLRWYRQILQLPVINEVKLTLIRPLEDNIHRLHIDGPGAPADQILARKVILATGIQGGGEWHVPLMISENLPKNLYAHPSETIDFNRLIGTKIAILGGGASAFDNANFALSIGVSEAHVFIRRKEIPRINPIRQMEMSGMIERYHSLNDAEKYAVMAHFFKNNQPPTNDTFNRAASWPGFKLHLGAPWLDVKETAEGAKVKTPHGTFTFDFLLISTGLLTDPALRPELKLIEPHILRWRDVYLAPDELVNPVLDAHPYLSPGYSFMSREEAGKKHVHGIYAYNYSALISNGITASALSGMRFGIPRMVSAIADELFQDNREHILKNYFKYQEKEFIGDWATTQHTKQDSAVSVAKE</sequence>
<organism evidence="3 4">
    <name type="scientific">Mesobacillus maritimus</name>
    <dbReference type="NCBI Taxonomy" id="1643336"/>
    <lineage>
        <taxon>Bacteria</taxon>
        <taxon>Bacillati</taxon>
        <taxon>Bacillota</taxon>
        <taxon>Bacilli</taxon>
        <taxon>Bacillales</taxon>
        <taxon>Bacillaceae</taxon>
        <taxon>Mesobacillus</taxon>
    </lineage>
</organism>
<evidence type="ECO:0000256" key="1">
    <source>
        <dbReference type="ARBA" id="ARBA00023002"/>
    </source>
</evidence>
<dbReference type="InterPro" id="IPR050982">
    <property type="entry name" value="Auxin_biosynth/cation_transpt"/>
</dbReference>
<name>A0ABS7K0J2_9BACI</name>
<proteinExistence type="predicted"/>